<evidence type="ECO:0000259" key="1">
    <source>
        <dbReference type="Pfam" id="PF01656"/>
    </source>
</evidence>
<dbReference type="SUPFAM" id="SSF52172">
    <property type="entry name" value="CheY-like"/>
    <property type="match status" value="1"/>
</dbReference>
<dbReference type="InterPro" id="IPR050625">
    <property type="entry name" value="ParA/MinD_ATPase"/>
</dbReference>
<dbReference type="GO" id="GO:0005829">
    <property type="term" value="C:cytosol"/>
    <property type="evidence" value="ECO:0007669"/>
    <property type="project" value="TreeGrafter"/>
</dbReference>
<dbReference type="InterPro" id="IPR027417">
    <property type="entry name" value="P-loop_NTPase"/>
</dbReference>
<dbReference type="OrthoDB" id="109601at2"/>
<dbReference type="InterPro" id="IPR011006">
    <property type="entry name" value="CheY-like_superfamily"/>
</dbReference>
<feature type="domain" description="CobQ/CobB/MinD/ParA nucleotide binding" evidence="1">
    <location>
        <begin position="153"/>
        <end position="366"/>
    </location>
</feature>
<dbReference type="Gene3D" id="3.40.50.2300">
    <property type="match status" value="1"/>
</dbReference>
<dbReference type="GO" id="GO:0009898">
    <property type="term" value="C:cytoplasmic side of plasma membrane"/>
    <property type="evidence" value="ECO:0007669"/>
    <property type="project" value="TreeGrafter"/>
</dbReference>
<evidence type="ECO:0000313" key="2">
    <source>
        <dbReference type="EMBL" id="ADW67537.1"/>
    </source>
</evidence>
<dbReference type="AlphaFoldDB" id="E8WXZ8"/>
<dbReference type="HOGENOM" id="CLU_033160_2_1_0"/>
<dbReference type="Pfam" id="PF01656">
    <property type="entry name" value="CbiA"/>
    <property type="match status" value="1"/>
</dbReference>
<dbReference type="RefSeq" id="WP_013578865.1">
    <property type="nucleotide sequence ID" value="NC_015064.1"/>
</dbReference>
<dbReference type="InterPro" id="IPR002586">
    <property type="entry name" value="CobQ/CobB/MinD/ParA_Nub-bd_dom"/>
</dbReference>
<dbReference type="Gene3D" id="3.40.50.300">
    <property type="entry name" value="P-loop containing nucleotide triphosphate hydrolases"/>
    <property type="match status" value="1"/>
</dbReference>
<reference evidence="3" key="1">
    <citation type="submission" date="2011-01" db="EMBL/GenBank/DDBJ databases">
        <title>Complete sequence of chromosome of Acidobacterium sp. MP5ACTX9.</title>
        <authorList>
            <consortium name="US DOE Joint Genome Institute"/>
            <person name="Lucas S."/>
            <person name="Copeland A."/>
            <person name="Lapidus A."/>
            <person name="Cheng J.-F."/>
            <person name="Goodwin L."/>
            <person name="Pitluck S."/>
            <person name="Teshima H."/>
            <person name="Detter J.C."/>
            <person name="Han C."/>
            <person name="Tapia R."/>
            <person name="Land M."/>
            <person name="Hauser L."/>
            <person name="Kyrpides N."/>
            <person name="Ivanova N."/>
            <person name="Ovchinnikova G."/>
            <person name="Pagani I."/>
            <person name="Rawat S.R."/>
            <person name="Mannisto M."/>
            <person name="Haggblom M.M."/>
            <person name="Woyke T."/>
        </authorList>
    </citation>
    <scope>NUCLEOTIDE SEQUENCE [LARGE SCALE GENOMIC DNA]</scope>
    <source>
        <strain evidence="3">MP5ACTX9</strain>
    </source>
</reference>
<gene>
    <name evidence="2" type="ordered locus">AciX9_0465</name>
</gene>
<dbReference type="STRING" id="1198114.AciX9_0465"/>
<dbReference type="eggNOG" id="COG4963">
    <property type="taxonomic scope" value="Bacteria"/>
</dbReference>
<dbReference type="PANTHER" id="PTHR43384:SF13">
    <property type="entry name" value="SLR0110 PROTEIN"/>
    <property type="match status" value="1"/>
</dbReference>
<sequence length="417" mass="45899">MADNSQFDHAVQAVFSVCASPDVASAAMAACPEVQGSVFAGEFNDYFSGERRPQISQTLKAATGCVALVDCDRDPEQALQTMERLRALMLRNLSVVAYATKVDATYLLQAMRVGCNEFLTKPASTDALEEALNRFRAAHISEAGGQPNSGRVISFFGAKGGAGTTTLAVHLANNLVRRHRKRTLLIDHHHELGHISLYLGLKGGQYHFDELIRNSDRLDGNLLNGFVTRHTGGLEVLASPDVVAADYKSSPEEINSVFAFLRTQYDFIVVDSSMDYKDIVPTMQQSSDEVYLVSTPDVASLRDLARRVEHLRLTDPASEKLRIIINRSTSDDAVTAEQIEAAVRFPVWMAIPNNYADLVRAINAGEPIPPQHRSAFAQQINKWADKILSVMAAPLDQPTTHKKGFTLFRSKRDKKVA</sequence>
<organism evidence="3">
    <name type="scientific">Granulicella tundricola (strain ATCC BAA-1859 / DSM 23138 / MP5ACTX9)</name>
    <dbReference type="NCBI Taxonomy" id="1198114"/>
    <lineage>
        <taxon>Bacteria</taxon>
        <taxon>Pseudomonadati</taxon>
        <taxon>Acidobacteriota</taxon>
        <taxon>Terriglobia</taxon>
        <taxon>Terriglobales</taxon>
        <taxon>Acidobacteriaceae</taxon>
        <taxon>Granulicella</taxon>
    </lineage>
</organism>
<dbReference type="PaxDb" id="1198114-AciX9_0465"/>
<dbReference type="GO" id="GO:0016887">
    <property type="term" value="F:ATP hydrolysis activity"/>
    <property type="evidence" value="ECO:0007669"/>
    <property type="project" value="TreeGrafter"/>
</dbReference>
<accession>E8WXZ8</accession>
<dbReference type="EMBL" id="CP002480">
    <property type="protein sequence ID" value="ADW67537.1"/>
    <property type="molecule type" value="Genomic_DNA"/>
</dbReference>
<protein>
    <submittedName>
        <fullName evidence="2">Response regulator receiver protein</fullName>
    </submittedName>
</protein>
<dbReference type="PANTHER" id="PTHR43384">
    <property type="entry name" value="SEPTUM SITE-DETERMINING PROTEIN MIND HOMOLOG, CHLOROPLASTIC-RELATED"/>
    <property type="match status" value="1"/>
</dbReference>
<evidence type="ECO:0000313" key="3">
    <source>
        <dbReference type="Proteomes" id="UP000000343"/>
    </source>
</evidence>
<dbReference type="GO" id="GO:0005524">
    <property type="term" value="F:ATP binding"/>
    <property type="evidence" value="ECO:0007669"/>
    <property type="project" value="TreeGrafter"/>
</dbReference>
<dbReference type="SUPFAM" id="SSF52540">
    <property type="entry name" value="P-loop containing nucleoside triphosphate hydrolases"/>
    <property type="match status" value="1"/>
</dbReference>
<dbReference type="eggNOG" id="COG2197">
    <property type="taxonomic scope" value="Bacteria"/>
</dbReference>
<dbReference type="Proteomes" id="UP000000343">
    <property type="component" value="Chromosome"/>
</dbReference>
<name>E8WXZ8_GRATM</name>
<proteinExistence type="predicted"/>
<keyword evidence="3" id="KW-1185">Reference proteome</keyword>
<dbReference type="KEGG" id="acm:AciX9_0465"/>
<dbReference type="GO" id="GO:0051782">
    <property type="term" value="P:negative regulation of cell division"/>
    <property type="evidence" value="ECO:0007669"/>
    <property type="project" value="TreeGrafter"/>
</dbReference>